<dbReference type="EMBL" id="CM047591">
    <property type="protein sequence ID" value="KAI9919031.1"/>
    <property type="molecule type" value="Genomic_DNA"/>
</dbReference>
<accession>A0ACC0WL52</accession>
<keyword evidence="2" id="KW-1185">Reference proteome</keyword>
<evidence type="ECO:0000313" key="1">
    <source>
        <dbReference type="EMBL" id="KAI9919031.1"/>
    </source>
</evidence>
<comment type="caution">
    <text evidence="1">The sequence shown here is derived from an EMBL/GenBank/DDBJ whole genome shotgun (WGS) entry which is preliminary data.</text>
</comment>
<sequence length="82" mass="9471">MLAAHTIKNRSVILVTTASQGTLVDRLTFPFSQSYWTKPQETVTHIHTFGRAVPQCEFNVNERLIAFVEEGRRFTRALIYRC</sequence>
<evidence type="ECO:0000313" key="2">
    <source>
        <dbReference type="Proteomes" id="UP001163321"/>
    </source>
</evidence>
<name>A0ACC0WL52_9STRA</name>
<reference evidence="1 2" key="1">
    <citation type="journal article" date="2022" name="bioRxiv">
        <title>The genome of the oomycete Peronosclerospora sorghi, a cosmopolitan pathogen of maize and sorghum, is inflated with dispersed pseudogenes.</title>
        <authorList>
            <person name="Fletcher K."/>
            <person name="Martin F."/>
            <person name="Isakeit T."/>
            <person name="Cavanaugh K."/>
            <person name="Magill C."/>
            <person name="Michelmore R."/>
        </authorList>
    </citation>
    <scope>NUCLEOTIDE SEQUENCE [LARGE SCALE GENOMIC DNA]</scope>
    <source>
        <strain evidence="1">P6</strain>
    </source>
</reference>
<organism evidence="1 2">
    <name type="scientific">Peronosclerospora sorghi</name>
    <dbReference type="NCBI Taxonomy" id="230839"/>
    <lineage>
        <taxon>Eukaryota</taxon>
        <taxon>Sar</taxon>
        <taxon>Stramenopiles</taxon>
        <taxon>Oomycota</taxon>
        <taxon>Peronosporomycetes</taxon>
        <taxon>Peronosporales</taxon>
        <taxon>Peronosporaceae</taxon>
        <taxon>Peronosclerospora</taxon>
    </lineage>
</organism>
<protein>
    <submittedName>
        <fullName evidence="1">Uncharacterized protein</fullName>
    </submittedName>
</protein>
<gene>
    <name evidence="1" type="ORF">PsorP6_012145</name>
</gene>
<proteinExistence type="predicted"/>
<dbReference type="Proteomes" id="UP001163321">
    <property type="component" value="Chromosome 12"/>
</dbReference>